<keyword evidence="3" id="KW-1185">Reference proteome</keyword>
<gene>
    <name evidence="2" type="ORF">CC80DRAFT_498121</name>
</gene>
<dbReference type="EMBL" id="ML977053">
    <property type="protein sequence ID" value="KAF1948630.1"/>
    <property type="molecule type" value="Genomic_DNA"/>
</dbReference>
<evidence type="ECO:0000313" key="2">
    <source>
        <dbReference type="EMBL" id="KAF1948630.1"/>
    </source>
</evidence>
<feature type="region of interest" description="Disordered" evidence="1">
    <location>
        <begin position="1"/>
        <end position="69"/>
    </location>
</feature>
<accession>A0A6A5T8Q7</accession>
<evidence type="ECO:0000256" key="1">
    <source>
        <dbReference type="SAM" id="MobiDB-lite"/>
    </source>
</evidence>
<name>A0A6A5T8Q7_9PLEO</name>
<sequence length="69" mass="7363">MPPQPNPLPRNLLLHTPTAPLFTSSATSLPPAPVTDPPVKVMCVSEKHKETPPVPAGDLTQDSHFTDIS</sequence>
<protein>
    <submittedName>
        <fullName evidence="2">Uncharacterized protein</fullName>
    </submittedName>
</protein>
<proteinExistence type="predicted"/>
<evidence type="ECO:0000313" key="3">
    <source>
        <dbReference type="Proteomes" id="UP000800035"/>
    </source>
</evidence>
<reference evidence="2" key="1">
    <citation type="journal article" date="2020" name="Stud. Mycol.">
        <title>101 Dothideomycetes genomes: a test case for predicting lifestyles and emergence of pathogens.</title>
        <authorList>
            <person name="Haridas S."/>
            <person name="Albert R."/>
            <person name="Binder M."/>
            <person name="Bloem J."/>
            <person name="Labutti K."/>
            <person name="Salamov A."/>
            <person name="Andreopoulos B."/>
            <person name="Baker S."/>
            <person name="Barry K."/>
            <person name="Bills G."/>
            <person name="Bluhm B."/>
            <person name="Cannon C."/>
            <person name="Castanera R."/>
            <person name="Culley D."/>
            <person name="Daum C."/>
            <person name="Ezra D."/>
            <person name="Gonzalez J."/>
            <person name="Henrissat B."/>
            <person name="Kuo A."/>
            <person name="Liang C."/>
            <person name="Lipzen A."/>
            <person name="Lutzoni F."/>
            <person name="Magnuson J."/>
            <person name="Mondo S."/>
            <person name="Nolan M."/>
            <person name="Ohm R."/>
            <person name="Pangilinan J."/>
            <person name="Park H.-J."/>
            <person name="Ramirez L."/>
            <person name="Alfaro M."/>
            <person name="Sun H."/>
            <person name="Tritt A."/>
            <person name="Yoshinaga Y."/>
            <person name="Zwiers L.-H."/>
            <person name="Turgeon B."/>
            <person name="Goodwin S."/>
            <person name="Spatafora J."/>
            <person name="Crous P."/>
            <person name="Grigoriev I."/>
        </authorList>
    </citation>
    <scope>NUCLEOTIDE SEQUENCE</scope>
    <source>
        <strain evidence="2">CBS 675.92</strain>
    </source>
</reference>
<dbReference type="Proteomes" id="UP000800035">
    <property type="component" value="Unassembled WGS sequence"/>
</dbReference>
<feature type="compositionally biased region" description="Polar residues" evidence="1">
    <location>
        <begin position="60"/>
        <end position="69"/>
    </location>
</feature>
<dbReference type="AlphaFoldDB" id="A0A6A5T8Q7"/>
<organism evidence="2 3">
    <name type="scientific">Byssothecium circinans</name>
    <dbReference type="NCBI Taxonomy" id="147558"/>
    <lineage>
        <taxon>Eukaryota</taxon>
        <taxon>Fungi</taxon>
        <taxon>Dikarya</taxon>
        <taxon>Ascomycota</taxon>
        <taxon>Pezizomycotina</taxon>
        <taxon>Dothideomycetes</taxon>
        <taxon>Pleosporomycetidae</taxon>
        <taxon>Pleosporales</taxon>
        <taxon>Massarineae</taxon>
        <taxon>Massarinaceae</taxon>
        <taxon>Byssothecium</taxon>
    </lineage>
</organism>